<feature type="compositionally biased region" description="Polar residues" evidence="1">
    <location>
        <begin position="231"/>
        <end position="242"/>
    </location>
</feature>
<comment type="caution">
    <text evidence="3">The sequence shown here is derived from an EMBL/GenBank/DDBJ whole genome shotgun (WGS) entry which is preliminary data.</text>
</comment>
<feature type="compositionally biased region" description="Low complexity" evidence="1">
    <location>
        <begin position="130"/>
        <end position="140"/>
    </location>
</feature>
<evidence type="ECO:0000313" key="4">
    <source>
        <dbReference type="Proteomes" id="UP001217918"/>
    </source>
</evidence>
<feature type="compositionally biased region" description="Basic and acidic residues" evidence="1">
    <location>
        <begin position="254"/>
        <end position="271"/>
    </location>
</feature>
<feature type="compositionally biased region" description="Polar residues" evidence="1">
    <location>
        <begin position="117"/>
        <end position="129"/>
    </location>
</feature>
<feature type="region of interest" description="Disordered" evidence="1">
    <location>
        <begin position="90"/>
        <end position="193"/>
    </location>
</feature>
<keyword evidence="2" id="KW-0472">Membrane</keyword>
<feature type="transmembrane region" description="Helical" evidence="2">
    <location>
        <begin position="43"/>
        <end position="66"/>
    </location>
</feature>
<feature type="compositionally biased region" description="Low complexity" evidence="1">
    <location>
        <begin position="330"/>
        <end position="349"/>
    </location>
</feature>
<organism evidence="3 4">
    <name type="scientific">Phyllachora maydis</name>
    <dbReference type="NCBI Taxonomy" id="1825666"/>
    <lineage>
        <taxon>Eukaryota</taxon>
        <taxon>Fungi</taxon>
        <taxon>Dikarya</taxon>
        <taxon>Ascomycota</taxon>
        <taxon>Pezizomycotina</taxon>
        <taxon>Sordariomycetes</taxon>
        <taxon>Sordariomycetidae</taxon>
        <taxon>Phyllachorales</taxon>
        <taxon>Phyllachoraceae</taxon>
        <taxon>Phyllachora</taxon>
    </lineage>
</organism>
<keyword evidence="2" id="KW-1133">Transmembrane helix</keyword>
<keyword evidence="2" id="KW-0812">Transmembrane</keyword>
<dbReference type="Proteomes" id="UP001217918">
    <property type="component" value="Unassembled WGS sequence"/>
</dbReference>
<evidence type="ECO:0000256" key="1">
    <source>
        <dbReference type="SAM" id="MobiDB-lite"/>
    </source>
</evidence>
<name>A0AAD9MH12_9PEZI</name>
<feature type="compositionally biased region" description="Polar residues" evidence="1">
    <location>
        <begin position="370"/>
        <end position="385"/>
    </location>
</feature>
<evidence type="ECO:0000313" key="3">
    <source>
        <dbReference type="EMBL" id="KAK2072301.1"/>
    </source>
</evidence>
<reference evidence="3" key="1">
    <citation type="journal article" date="2023" name="Mol. Plant Microbe Interact.">
        <title>Elucidating the Obligate Nature and Biological Capacity of an Invasive Fungal Corn Pathogen.</title>
        <authorList>
            <person name="MacCready J.S."/>
            <person name="Roggenkamp E.M."/>
            <person name="Gdanetz K."/>
            <person name="Chilvers M.I."/>
        </authorList>
    </citation>
    <scope>NUCLEOTIDE SEQUENCE</scope>
    <source>
        <strain evidence="3">PM02</strain>
    </source>
</reference>
<protein>
    <recommendedName>
        <fullName evidence="5">Endosomal spry domain-containing protein</fullName>
    </recommendedName>
</protein>
<gene>
    <name evidence="3" type="ORF">P8C59_006663</name>
</gene>
<feature type="compositionally biased region" description="Basic residues" evidence="1">
    <location>
        <begin position="430"/>
        <end position="445"/>
    </location>
</feature>
<accession>A0AAD9MH12</accession>
<sequence>MAPALFQALPRLLESTLQTARDASATRIPGQGAIPPTEINDTAVFVLFGLIGAAFVVLGMWFFFWAKNGGFHFRQNDWDDYKSTVLRRRGPNGTILSGATPSTQLGGGSVYKDYDDGTNSNITRTQNDASTVVSGTTGITGITGGASDVAGREKRRRKREQKERERERRRESKAREKREKKQGGSRKVGPDGALIDEQAEAEAMDHLRQYRHERPARVGGINKESEGSAWDGSTNPSHSVMSGSVAMSEAPLMAHRERTPTKQDTTKRDAAGAEGRSPTKSPTKQEKTPPSGMPRSGGIRKVYSTADKTAAREAERIRAEARKLQEKGRAAAAVAAAAASSSSSSSSSSPPKRRDFSWQRTSDMGGGLSEETSAVASSSRNSEVTVSHVPGSWQDSQVGTASDAGTKVYQHPVHIPGTRSSDLGYAEEKRKKRNGAGHRRDRGDV</sequence>
<evidence type="ECO:0000256" key="2">
    <source>
        <dbReference type="SAM" id="Phobius"/>
    </source>
</evidence>
<evidence type="ECO:0008006" key="5">
    <source>
        <dbReference type="Google" id="ProtNLM"/>
    </source>
</evidence>
<feature type="compositionally biased region" description="Basic and acidic residues" evidence="1">
    <location>
        <begin position="160"/>
        <end position="182"/>
    </location>
</feature>
<keyword evidence="4" id="KW-1185">Reference proteome</keyword>
<feature type="compositionally biased region" description="Basic and acidic residues" evidence="1">
    <location>
        <begin position="309"/>
        <end position="329"/>
    </location>
</feature>
<feature type="compositionally biased region" description="Polar residues" evidence="1">
    <location>
        <begin position="94"/>
        <end position="104"/>
    </location>
</feature>
<proteinExistence type="predicted"/>
<dbReference type="AlphaFoldDB" id="A0AAD9MH12"/>
<dbReference type="EMBL" id="JAQQPM010000006">
    <property type="protein sequence ID" value="KAK2072301.1"/>
    <property type="molecule type" value="Genomic_DNA"/>
</dbReference>
<feature type="region of interest" description="Disordered" evidence="1">
    <location>
        <begin position="212"/>
        <end position="445"/>
    </location>
</feature>